<keyword evidence="3" id="KW-1185">Reference proteome</keyword>
<feature type="compositionally biased region" description="Basic and acidic residues" evidence="1">
    <location>
        <begin position="61"/>
        <end position="76"/>
    </location>
</feature>
<dbReference type="AlphaFoldDB" id="A0AAN7KDD9"/>
<comment type="caution">
    <text evidence="2">The sequence shown here is derived from an EMBL/GenBank/DDBJ whole genome shotgun (WGS) entry which is preliminary data.</text>
</comment>
<sequence>MGCKQRKVGEGKLFAGRQDHLPRRVPIYAGPNLCGSQSMRVPLESHVAPTIERILSPMNKDTSETAGKKERRDGMQPLLEKEVWEVGEKERIQWRAGIYTDAIWTNG</sequence>
<reference evidence="2 3" key="1">
    <citation type="journal article" date="2023" name="Hortic Res">
        <title>Pangenome of water caltrop reveals structural variations and asymmetric subgenome divergence after allopolyploidization.</title>
        <authorList>
            <person name="Zhang X."/>
            <person name="Chen Y."/>
            <person name="Wang L."/>
            <person name="Yuan Y."/>
            <person name="Fang M."/>
            <person name="Shi L."/>
            <person name="Lu R."/>
            <person name="Comes H.P."/>
            <person name="Ma Y."/>
            <person name="Chen Y."/>
            <person name="Huang G."/>
            <person name="Zhou Y."/>
            <person name="Zheng Z."/>
            <person name="Qiu Y."/>
        </authorList>
    </citation>
    <scope>NUCLEOTIDE SEQUENCE [LARGE SCALE GENOMIC DNA]</scope>
    <source>
        <strain evidence="2">F231</strain>
    </source>
</reference>
<organism evidence="2 3">
    <name type="scientific">Trapa natans</name>
    <name type="common">Water chestnut</name>
    <dbReference type="NCBI Taxonomy" id="22666"/>
    <lineage>
        <taxon>Eukaryota</taxon>
        <taxon>Viridiplantae</taxon>
        <taxon>Streptophyta</taxon>
        <taxon>Embryophyta</taxon>
        <taxon>Tracheophyta</taxon>
        <taxon>Spermatophyta</taxon>
        <taxon>Magnoliopsida</taxon>
        <taxon>eudicotyledons</taxon>
        <taxon>Gunneridae</taxon>
        <taxon>Pentapetalae</taxon>
        <taxon>rosids</taxon>
        <taxon>malvids</taxon>
        <taxon>Myrtales</taxon>
        <taxon>Lythraceae</taxon>
        <taxon>Trapa</taxon>
    </lineage>
</organism>
<gene>
    <name evidence="2" type="ORF">SAY86_008727</name>
</gene>
<name>A0AAN7KDD9_TRANT</name>
<feature type="region of interest" description="Disordered" evidence="1">
    <location>
        <begin position="56"/>
        <end position="76"/>
    </location>
</feature>
<evidence type="ECO:0000313" key="2">
    <source>
        <dbReference type="EMBL" id="KAK4762959.1"/>
    </source>
</evidence>
<evidence type="ECO:0000256" key="1">
    <source>
        <dbReference type="SAM" id="MobiDB-lite"/>
    </source>
</evidence>
<proteinExistence type="predicted"/>
<dbReference type="EMBL" id="JAXQNO010000024">
    <property type="protein sequence ID" value="KAK4762959.1"/>
    <property type="molecule type" value="Genomic_DNA"/>
</dbReference>
<evidence type="ECO:0000313" key="3">
    <source>
        <dbReference type="Proteomes" id="UP001346149"/>
    </source>
</evidence>
<accession>A0AAN7KDD9</accession>
<dbReference type="Proteomes" id="UP001346149">
    <property type="component" value="Unassembled WGS sequence"/>
</dbReference>
<protein>
    <submittedName>
        <fullName evidence="2">Uncharacterized protein</fullName>
    </submittedName>
</protein>